<evidence type="ECO:0000259" key="4">
    <source>
        <dbReference type="PROSITE" id="PS50932"/>
    </source>
</evidence>
<dbReference type="SMART" id="SM00354">
    <property type="entry name" value="HTH_LACI"/>
    <property type="match status" value="1"/>
</dbReference>
<dbReference type="Proteomes" id="UP000677457">
    <property type="component" value="Unassembled WGS sequence"/>
</dbReference>
<evidence type="ECO:0000313" key="5">
    <source>
        <dbReference type="EMBL" id="GIM84589.1"/>
    </source>
</evidence>
<dbReference type="EMBL" id="VFOL01000001">
    <property type="protein sequence ID" value="TQL38450.1"/>
    <property type="molecule type" value="Genomic_DNA"/>
</dbReference>
<dbReference type="AlphaFoldDB" id="A0A542XRH4"/>
<dbReference type="PROSITE" id="PS00356">
    <property type="entry name" value="HTH_LACI_1"/>
    <property type="match status" value="1"/>
</dbReference>
<dbReference type="CDD" id="cd01392">
    <property type="entry name" value="HTH_LacI"/>
    <property type="match status" value="1"/>
</dbReference>
<dbReference type="Pfam" id="PF00356">
    <property type="entry name" value="LacI"/>
    <property type="match status" value="1"/>
</dbReference>
<protein>
    <submittedName>
        <fullName evidence="6">LacI family transcriptional regulator</fullName>
    </submittedName>
</protein>
<accession>A0A542XRH4</accession>
<dbReference type="InterPro" id="IPR028082">
    <property type="entry name" value="Peripla_BP_I"/>
</dbReference>
<keyword evidence="8" id="KW-1185">Reference proteome</keyword>
<dbReference type="InterPro" id="IPR000843">
    <property type="entry name" value="HTH_LacI"/>
</dbReference>
<dbReference type="GeneID" id="93772834"/>
<keyword evidence="2" id="KW-0238">DNA-binding</keyword>
<proteinExistence type="predicted"/>
<evidence type="ECO:0000256" key="2">
    <source>
        <dbReference type="ARBA" id="ARBA00023125"/>
    </source>
</evidence>
<evidence type="ECO:0000256" key="1">
    <source>
        <dbReference type="ARBA" id="ARBA00023015"/>
    </source>
</evidence>
<gene>
    <name evidence="6" type="ORF">FB564_3650</name>
    <name evidence="5" type="ORF">Sar04_18150</name>
</gene>
<dbReference type="InterPro" id="IPR046335">
    <property type="entry name" value="LacI/GalR-like_sensor"/>
</dbReference>
<evidence type="ECO:0000313" key="7">
    <source>
        <dbReference type="Proteomes" id="UP000315983"/>
    </source>
</evidence>
<sequence>MPAPQRAPTLVDVARAAGVSRATASRVLASNGYAAPHTRDRVTAAADRLGYVPDPAARALVRGTGVRLVMVVHGTSPRALDDPYVDQVVGAAARVCGPHGVGVALHWLPTRDLTQLRRLAEQRGVSGLILVNTTPSVLAAVPPALRGRVASLGVGSPLVASFDIDNGGGTAALVEHLYATGRRRIAMISGSRWLPCAGRSVRAYRAVMRAAGLPTRLVRGDFTADRGRAAAREVLARWPDTDAIVGASDTTSFGVISGLSRDGVQVPGDIAVTGFDDTPLAAMTTPSLTTSTHPVAGIATAAATAVLAGDAVRPPMLFPSRPVHRMSG</sequence>
<dbReference type="SUPFAM" id="SSF47413">
    <property type="entry name" value="lambda repressor-like DNA-binding domains"/>
    <property type="match status" value="1"/>
</dbReference>
<keyword evidence="3" id="KW-0804">Transcription</keyword>
<dbReference type="GO" id="GO:0000976">
    <property type="term" value="F:transcription cis-regulatory region binding"/>
    <property type="evidence" value="ECO:0007669"/>
    <property type="project" value="TreeGrafter"/>
</dbReference>
<dbReference type="InterPro" id="IPR010982">
    <property type="entry name" value="Lambda_DNA-bd_dom_sf"/>
</dbReference>
<organism evidence="6 7">
    <name type="scientific">Salinispora arenicola</name>
    <dbReference type="NCBI Taxonomy" id="168697"/>
    <lineage>
        <taxon>Bacteria</taxon>
        <taxon>Bacillati</taxon>
        <taxon>Actinomycetota</taxon>
        <taxon>Actinomycetes</taxon>
        <taxon>Micromonosporales</taxon>
        <taxon>Micromonosporaceae</taxon>
        <taxon>Salinispora</taxon>
    </lineage>
</organism>
<dbReference type="Gene3D" id="3.40.50.2300">
    <property type="match status" value="2"/>
</dbReference>
<reference evidence="5 8" key="2">
    <citation type="submission" date="2021-03" db="EMBL/GenBank/DDBJ databases">
        <title>Whole genome shotgun sequence of Salinispora arenicola NBRC 105043.</title>
        <authorList>
            <person name="Komaki H."/>
            <person name="Tamura T."/>
        </authorList>
    </citation>
    <scope>NUCLEOTIDE SEQUENCE [LARGE SCALE GENOMIC DNA]</scope>
    <source>
        <strain evidence="5 8">NBRC 105043</strain>
    </source>
</reference>
<dbReference type="Gene3D" id="1.10.260.40">
    <property type="entry name" value="lambda repressor-like DNA-binding domains"/>
    <property type="match status" value="1"/>
</dbReference>
<dbReference type="Pfam" id="PF13377">
    <property type="entry name" value="Peripla_BP_3"/>
    <property type="match status" value="1"/>
</dbReference>
<evidence type="ECO:0000313" key="8">
    <source>
        <dbReference type="Proteomes" id="UP000677457"/>
    </source>
</evidence>
<dbReference type="RefSeq" id="WP_018801602.1">
    <property type="nucleotide sequence ID" value="NZ_BOQM01000010.1"/>
</dbReference>
<evidence type="ECO:0000313" key="6">
    <source>
        <dbReference type="EMBL" id="TQL38450.1"/>
    </source>
</evidence>
<dbReference type="PANTHER" id="PTHR30146">
    <property type="entry name" value="LACI-RELATED TRANSCRIPTIONAL REPRESSOR"/>
    <property type="match status" value="1"/>
</dbReference>
<dbReference type="EMBL" id="BOQM01000010">
    <property type="protein sequence ID" value="GIM84589.1"/>
    <property type="molecule type" value="Genomic_DNA"/>
</dbReference>
<dbReference type="Proteomes" id="UP000315983">
    <property type="component" value="Unassembled WGS sequence"/>
</dbReference>
<dbReference type="CDD" id="cd06267">
    <property type="entry name" value="PBP1_LacI_sugar_binding-like"/>
    <property type="match status" value="1"/>
</dbReference>
<name>A0A542XRH4_SALAC</name>
<comment type="caution">
    <text evidence="6">The sequence shown here is derived from an EMBL/GenBank/DDBJ whole genome shotgun (WGS) entry which is preliminary data.</text>
</comment>
<dbReference type="GO" id="GO:0003700">
    <property type="term" value="F:DNA-binding transcription factor activity"/>
    <property type="evidence" value="ECO:0007669"/>
    <property type="project" value="TreeGrafter"/>
</dbReference>
<keyword evidence="1" id="KW-0805">Transcription regulation</keyword>
<reference evidence="6 7" key="1">
    <citation type="submission" date="2019-06" db="EMBL/GenBank/DDBJ databases">
        <title>Sequencing the genomes of 1000 actinobacteria strains.</title>
        <authorList>
            <person name="Klenk H.-P."/>
        </authorList>
    </citation>
    <scope>NUCLEOTIDE SEQUENCE [LARGE SCALE GENOMIC DNA]</scope>
    <source>
        <strain evidence="6 7">DSM 44819</strain>
    </source>
</reference>
<dbReference type="SUPFAM" id="SSF53822">
    <property type="entry name" value="Periplasmic binding protein-like I"/>
    <property type="match status" value="1"/>
</dbReference>
<evidence type="ECO:0000256" key="3">
    <source>
        <dbReference type="ARBA" id="ARBA00023163"/>
    </source>
</evidence>
<feature type="domain" description="HTH lacI-type" evidence="4">
    <location>
        <begin position="8"/>
        <end position="62"/>
    </location>
</feature>
<dbReference type="PANTHER" id="PTHR30146:SF109">
    <property type="entry name" value="HTH-TYPE TRANSCRIPTIONAL REGULATOR GALS"/>
    <property type="match status" value="1"/>
</dbReference>
<dbReference type="PROSITE" id="PS50932">
    <property type="entry name" value="HTH_LACI_2"/>
    <property type="match status" value="1"/>
</dbReference>